<name>A0AA45C6U9_9BACT</name>
<comment type="caution">
    <text evidence="1">The sequence shown here is derived from an EMBL/GenBank/DDBJ whole genome shotgun (WGS) entry which is preliminary data.</text>
</comment>
<sequence length="258" mass="29886">MKKILIFLLLILSLTIFSRNLLFIGDKFIDKNLELKNENYVLDVLNKNIDEDDEIEKIILIGEKSSKTDIYSDNLKLIIYNNKNINIIENIINGGYDSEINIYNEKESNPKIIIKNYTGGSGNYQNVSIIDLKSKKIIFDSNINRFNIKGYFLNDFKISLSINEFNFIIDLNNKKTKYINENLYDENGTLINQNTSLMIGGISQINTLNFNRSIINISFGVSGFYHADRIGYLNIMMKYSNNDWEILSISFDKILYSK</sequence>
<reference evidence="1 2" key="1">
    <citation type="submission" date="2018-05" db="EMBL/GenBank/DDBJ databases">
        <title>Genomic Encyclopedia of Type Strains, Phase IV (KMG-IV): sequencing the most valuable type-strain genomes for metagenomic binning, comparative biology and taxonomic classification.</title>
        <authorList>
            <person name="Goeker M."/>
        </authorList>
    </citation>
    <scope>NUCLEOTIDE SEQUENCE [LARGE SCALE GENOMIC DNA]</scope>
    <source>
        <strain evidence="1 2">DSM 24906</strain>
    </source>
</reference>
<proteinExistence type="predicted"/>
<evidence type="ECO:0000313" key="2">
    <source>
        <dbReference type="Proteomes" id="UP000245921"/>
    </source>
</evidence>
<evidence type="ECO:0000313" key="1">
    <source>
        <dbReference type="EMBL" id="PWJ93232.1"/>
    </source>
</evidence>
<dbReference type="EMBL" id="QGGI01000008">
    <property type="protein sequence ID" value="PWJ93232.1"/>
    <property type="molecule type" value="Genomic_DNA"/>
</dbReference>
<dbReference type="AlphaFoldDB" id="A0AA45C6U9"/>
<organism evidence="1 2">
    <name type="scientific">Oceanotoga teriensis</name>
    <dbReference type="NCBI Taxonomy" id="515440"/>
    <lineage>
        <taxon>Bacteria</taxon>
        <taxon>Thermotogati</taxon>
        <taxon>Thermotogota</taxon>
        <taxon>Thermotogae</taxon>
        <taxon>Petrotogales</taxon>
        <taxon>Petrotogaceae</taxon>
        <taxon>Oceanotoga</taxon>
    </lineage>
</organism>
<gene>
    <name evidence="1" type="ORF">C7380_10861</name>
</gene>
<accession>A0AA45C6U9</accession>
<keyword evidence="2" id="KW-1185">Reference proteome</keyword>
<dbReference type="RefSeq" id="WP_109604760.1">
    <property type="nucleotide sequence ID" value="NZ_JAMHJO010000011.1"/>
</dbReference>
<dbReference type="Proteomes" id="UP000245921">
    <property type="component" value="Unassembled WGS sequence"/>
</dbReference>
<protein>
    <submittedName>
        <fullName evidence="1">Uncharacterized protein</fullName>
    </submittedName>
</protein>